<evidence type="ECO:0000256" key="5">
    <source>
        <dbReference type="SAM" id="MobiDB-lite"/>
    </source>
</evidence>
<gene>
    <name evidence="7" type="ORF">M6B38_219370</name>
</gene>
<dbReference type="PANTHER" id="PTHR23111:SF40">
    <property type="entry name" value="RNA-BINDING PROTEIN INVOLVED IN HETEROCHROMATIN ASSEMBLY-RELATED"/>
    <property type="match status" value="1"/>
</dbReference>
<dbReference type="Gene3D" id="4.10.1060.10">
    <property type="entry name" value="Zinc finger, RanBP2-type"/>
    <property type="match status" value="3"/>
</dbReference>
<evidence type="ECO:0000256" key="4">
    <source>
        <dbReference type="PROSITE-ProRule" id="PRU00322"/>
    </source>
</evidence>
<sequence length="472" mass="52905">MASSRLYNHLTSSFLLLPHRTTTKTLSFLSSSSFRLLRPIRSCSTTASTATAAPPPTPTTTPSLRHPWPEWDQFLDKMRSKGYFQRTTDTGNGVDRGGGGEEAGGFMDQNRIKNACLKFARERFDILRSLPKDEIQTVVESGCPNLLRKAVNSAKRLRAFLKLDEGDVCSVCILRGSCDKAYIIAKEDEGARTVDVMRILMTYAVDPVLQSGVDNPSVKEHVHESARRLLAELTKLSDTTIDPIPDLPPPSVQQSSKKVPSQNSQKATVKSKKSQDVEMKRGDWLCPNCNFLNFARNVRCLECKEDGPKRTNFGGAEMKLGDWTCPQCEFMNFARNKKCFRCQEVRPKRHLNPGEWECPSCDFLNFRGNKLCKKCNHDGPEADMASQFDDQAWRSPRKAKENKAFTFGDDEEDSGKAKENKAFTYGDDMDDEEDSDDGENGISPLQEGENNFVASKRAKPATSARKQTSPWL</sequence>
<dbReference type="SUPFAM" id="SSF90209">
    <property type="entry name" value="Ran binding protein zinc finger-like"/>
    <property type="match status" value="2"/>
</dbReference>
<evidence type="ECO:0000313" key="7">
    <source>
        <dbReference type="EMBL" id="KAJ6796609.1"/>
    </source>
</evidence>
<dbReference type="GO" id="GO:0003729">
    <property type="term" value="F:mRNA binding"/>
    <property type="evidence" value="ECO:0007669"/>
    <property type="project" value="TreeGrafter"/>
</dbReference>
<dbReference type="GO" id="GO:0005737">
    <property type="term" value="C:cytoplasm"/>
    <property type="evidence" value="ECO:0007669"/>
    <property type="project" value="TreeGrafter"/>
</dbReference>
<dbReference type="Pfam" id="PF00641">
    <property type="entry name" value="Zn_ribbon_RanBP"/>
    <property type="match status" value="2"/>
</dbReference>
<evidence type="ECO:0000256" key="3">
    <source>
        <dbReference type="ARBA" id="ARBA00022833"/>
    </source>
</evidence>
<feature type="domain" description="RanBP2-type" evidence="6">
    <location>
        <begin position="319"/>
        <end position="348"/>
    </location>
</feature>
<feature type="compositionally biased region" description="Acidic residues" evidence="5">
    <location>
        <begin position="427"/>
        <end position="439"/>
    </location>
</feature>
<dbReference type="PANTHER" id="PTHR23111">
    <property type="entry name" value="ZINC FINGER PROTEIN"/>
    <property type="match status" value="1"/>
</dbReference>
<dbReference type="PROSITE" id="PS01358">
    <property type="entry name" value="ZF_RANBP2_1"/>
    <property type="match status" value="2"/>
</dbReference>
<feature type="domain" description="RanBP2-type" evidence="6">
    <location>
        <begin position="280"/>
        <end position="309"/>
    </location>
</feature>
<dbReference type="PROSITE" id="PS50199">
    <property type="entry name" value="ZF_RANBP2_2"/>
    <property type="match status" value="3"/>
</dbReference>
<dbReference type="InterPro" id="IPR036443">
    <property type="entry name" value="Znf_RanBP2_sf"/>
</dbReference>
<dbReference type="EMBL" id="JANAVB010041219">
    <property type="protein sequence ID" value="KAJ6796609.1"/>
    <property type="molecule type" value="Genomic_DNA"/>
</dbReference>
<evidence type="ECO:0000313" key="8">
    <source>
        <dbReference type="Proteomes" id="UP001140949"/>
    </source>
</evidence>
<dbReference type="GO" id="GO:0008270">
    <property type="term" value="F:zinc ion binding"/>
    <property type="evidence" value="ECO:0007669"/>
    <property type="project" value="UniProtKB-KW"/>
</dbReference>
<feature type="region of interest" description="Disordered" evidence="5">
    <location>
        <begin position="45"/>
        <end position="66"/>
    </location>
</feature>
<dbReference type="SMART" id="SM00547">
    <property type="entry name" value="ZnF_RBZ"/>
    <property type="match status" value="3"/>
</dbReference>
<evidence type="ECO:0000259" key="6">
    <source>
        <dbReference type="PROSITE" id="PS50199"/>
    </source>
</evidence>
<proteinExistence type="predicted"/>
<organism evidence="7 8">
    <name type="scientific">Iris pallida</name>
    <name type="common">Sweet iris</name>
    <dbReference type="NCBI Taxonomy" id="29817"/>
    <lineage>
        <taxon>Eukaryota</taxon>
        <taxon>Viridiplantae</taxon>
        <taxon>Streptophyta</taxon>
        <taxon>Embryophyta</taxon>
        <taxon>Tracheophyta</taxon>
        <taxon>Spermatophyta</taxon>
        <taxon>Magnoliopsida</taxon>
        <taxon>Liliopsida</taxon>
        <taxon>Asparagales</taxon>
        <taxon>Iridaceae</taxon>
        <taxon>Iridoideae</taxon>
        <taxon>Irideae</taxon>
        <taxon>Iris</taxon>
    </lineage>
</organism>
<evidence type="ECO:0000256" key="2">
    <source>
        <dbReference type="ARBA" id="ARBA00022771"/>
    </source>
</evidence>
<keyword evidence="2 4" id="KW-0863">Zinc-finger</keyword>
<dbReference type="AlphaFoldDB" id="A0AAX6DY31"/>
<feature type="region of interest" description="Disordered" evidence="5">
    <location>
        <begin position="240"/>
        <end position="275"/>
    </location>
</feature>
<feature type="compositionally biased region" description="Low complexity" evidence="5">
    <location>
        <begin position="252"/>
        <end position="266"/>
    </location>
</feature>
<reference evidence="7" key="2">
    <citation type="submission" date="2023-04" db="EMBL/GenBank/DDBJ databases">
        <authorList>
            <person name="Bruccoleri R.E."/>
            <person name="Oakeley E.J."/>
            <person name="Faust A.-M."/>
            <person name="Dessus-Babus S."/>
            <person name="Altorfer M."/>
            <person name="Burckhardt D."/>
            <person name="Oertli M."/>
            <person name="Naumann U."/>
            <person name="Petersen F."/>
            <person name="Wong J."/>
        </authorList>
    </citation>
    <scope>NUCLEOTIDE SEQUENCE</scope>
    <source>
        <strain evidence="7">GSM-AAB239-AS_SAM_17_03QT</strain>
        <tissue evidence="7">Leaf</tissue>
    </source>
</reference>
<dbReference type="Proteomes" id="UP001140949">
    <property type="component" value="Unassembled WGS sequence"/>
</dbReference>
<protein>
    <submittedName>
        <fullName evidence="7">Zinc finger protein VAR3, chloroplastic</fullName>
    </submittedName>
</protein>
<feature type="region of interest" description="Disordered" evidence="5">
    <location>
        <begin position="388"/>
        <end position="472"/>
    </location>
</feature>
<name>A0AAX6DY31_IRIPA</name>
<dbReference type="InterPro" id="IPR001876">
    <property type="entry name" value="Znf_RanBP2"/>
</dbReference>
<evidence type="ECO:0000256" key="1">
    <source>
        <dbReference type="ARBA" id="ARBA00022723"/>
    </source>
</evidence>
<keyword evidence="8" id="KW-1185">Reference proteome</keyword>
<accession>A0AAX6DY31</accession>
<comment type="caution">
    <text evidence="7">The sequence shown here is derived from an EMBL/GenBank/DDBJ whole genome shotgun (WGS) entry which is preliminary data.</text>
</comment>
<reference evidence="7" key="1">
    <citation type="journal article" date="2023" name="GigaByte">
        <title>Genome assembly of the bearded iris, Iris pallida Lam.</title>
        <authorList>
            <person name="Bruccoleri R.E."/>
            <person name="Oakeley E.J."/>
            <person name="Faust A.M.E."/>
            <person name="Altorfer M."/>
            <person name="Dessus-Babus S."/>
            <person name="Burckhardt D."/>
            <person name="Oertli M."/>
            <person name="Naumann U."/>
            <person name="Petersen F."/>
            <person name="Wong J."/>
        </authorList>
    </citation>
    <scope>NUCLEOTIDE SEQUENCE</scope>
    <source>
        <strain evidence="7">GSM-AAB239-AS_SAM_17_03QT</strain>
    </source>
</reference>
<keyword evidence="1" id="KW-0479">Metal-binding</keyword>
<keyword evidence="3" id="KW-0862">Zinc</keyword>
<feature type="domain" description="RanBP2-type" evidence="6">
    <location>
        <begin position="352"/>
        <end position="381"/>
    </location>
</feature>